<evidence type="ECO:0000313" key="2">
    <source>
        <dbReference type="EMBL" id="KAG5649191.1"/>
    </source>
</evidence>
<feature type="region of interest" description="Disordered" evidence="1">
    <location>
        <begin position="267"/>
        <end position="290"/>
    </location>
</feature>
<feature type="region of interest" description="Disordered" evidence="1">
    <location>
        <begin position="225"/>
        <end position="244"/>
    </location>
</feature>
<proteinExistence type="predicted"/>
<organism evidence="2 3">
    <name type="scientific">Sphagnurus paluster</name>
    <dbReference type="NCBI Taxonomy" id="117069"/>
    <lineage>
        <taxon>Eukaryota</taxon>
        <taxon>Fungi</taxon>
        <taxon>Dikarya</taxon>
        <taxon>Basidiomycota</taxon>
        <taxon>Agaricomycotina</taxon>
        <taxon>Agaricomycetes</taxon>
        <taxon>Agaricomycetidae</taxon>
        <taxon>Agaricales</taxon>
        <taxon>Tricholomatineae</taxon>
        <taxon>Lyophyllaceae</taxon>
        <taxon>Sphagnurus</taxon>
    </lineage>
</organism>
<evidence type="ECO:0000256" key="1">
    <source>
        <dbReference type="SAM" id="MobiDB-lite"/>
    </source>
</evidence>
<protein>
    <submittedName>
        <fullName evidence="2">Uncharacterized protein</fullName>
    </submittedName>
</protein>
<gene>
    <name evidence="2" type="ORF">H0H81_005534</name>
</gene>
<feature type="non-terminal residue" evidence="2">
    <location>
        <position position="1"/>
    </location>
</feature>
<feature type="non-terminal residue" evidence="2">
    <location>
        <position position="290"/>
    </location>
</feature>
<dbReference type="Proteomes" id="UP000717328">
    <property type="component" value="Unassembled WGS sequence"/>
</dbReference>
<feature type="region of interest" description="Disordered" evidence="1">
    <location>
        <begin position="141"/>
        <end position="165"/>
    </location>
</feature>
<name>A0A9P7GFV3_9AGAR</name>
<feature type="compositionally biased region" description="Low complexity" evidence="1">
    <location>
        <begin position="156"/>
        <end position="165"/>
    </location>
</feature>
<feature type="region of interest" description="Disordered" evidence="1">
    <location>
        <begin position="1"/>
        <end position="21"/>
    </location>
</feature>
<evidence type="ECO:0000313" key="3">
    <source>
        <dbReference type="Proteomes" id="UP000717328"/>
    </source>
</evidence>
<dbReference type="AlphaFoldDB" id="A0A9P7GFV3"/>
<feature type="compositionally biased region" description="Low complexity" evidence="1">
    <location>
        <begin position="228"/>
        <end position="244"/>
    </location>
</feature>
<accession>A0A9P7GFV3</accession>
<comment type="caution">
    <text evidence="2">The sequence shown here is derived from an EMBL/GenBank/DDBJ whole genome shotgun (WGS) entry which is preliminary data.</text>
</comment>
<feature type="compositionally biased region" description="Polar residues" evidence="1">
    <location>
        <begin position="81"/>
        <end position="105"/>
    </location>
</feature>
<feature type="region of interest" description="Disordered" evidence="1">
    <location>
        <begin position="72"/>
        <end position="118"/>
    </location>
</feature>
<sequence>GPALVVSVDSESEPEDMSMIDPVLLPVTQPPRLHESSEAAPSPFLMVAQPGISAFVPSVPFMLPAPASETHSLGQLPAPLTLNTSPERHVPTSSQSPELTTNSRPQTPPLILATSPQPASAISRDSLMSAVSFSCIPSLQSAGDVDKTSSQPPSLPAESTSVVPSSSPAFPFTPVYHPDGGVLNFPYDVDNSKPKAPTTQTKRKAAPAKKEVVKSKQAVGTISKDNTADAAAATTSNNANEPTACAKRVQKAALSKEPRFLMLNEHGDLVKDAYGKPISGTGKRKGQKED</sequence>
<reference evidence="2" key="2">
    <citation type="submission" date="2021-10" db="EMBL/GenBank/DDBJ databases">
        <title>Phylogenomics reveals ancestral predisposition of the termite-cultivated fungus Termitomyces towards a domesticated lifestyle.</title>
        <authorList>
            <person name="Auxier B."/>
            <person name="Grum-Grzhimaylo A."/>
            <person name="Cardenas M.E."/>
            <person name="Lodge J.D."/>
            <person name="Laessoe T."/>
            <person name="Pedersen O."/>
            <person name="Smith M.E."/>
            <person name="Kuyper T.W."/>
            <person name="Franco-Molano E.A."/>
            <person name="Baroni T.J."/>
            <person name="Aanen D.K."/>
        </authorList>
    </citation>
    <scope>NUCLEOTIDE SEQUENCE</scope>
    <source>
        <strain evidence="2">D49</strain>
    </source>
</reference>
<dbReference type="EMBL" id="JABCKI010001404">
    <property type="protein sequence ID" value="KAG5649191.1"/>
    <property type="molecule type" value="Genomic_DNA"/>
</dbReference>
<keyword evidence="3" id="KW-1185">Reference proteome</keyword>
<reference evidence="2" key="1">
    <citation type="submission" date="2021-02" db="EMBL/GenBank/DDBJ databases">
        <authorList>
            <person name="Nieuwenhuis M."/>
            <person name="Van De Peppel L.J.J."/>
        </authorList>
    </citation>
    <scope>NUCLEOTIDE SEQUENCE</scope>
    <source>
        <strain evidence="2">D49</strain>
    </source>
</reference>